<feature type="domain" description="G-protein coupled receptors family 1 profile" evidence="10">
    <location>
        <begin position="16"/>
        <end position="254"/>
    </location>
</feature>
<evidence type="ECO:0000256" key="7">
    <source>
        <dbReference type="ARBA" id="ARBA00023170"/>
    </source>
</evidence>
<reference evidence="11" key="1">
    <citation type="submission" date="2024-06" db="UniProtKB">
        <authorList>
            <consortium name="Ensembl"/>
        </authorList>
    </citation>
    <scope>IDENTIFICATION</scope>
</reference>
<dbReference type="PROSITE" id="PS50262">
    <property type="entry name" value="G_PROTEIN_RECEP_F1_2"/>
    <property type="match status" value="1"/>
</dbReference>
<dbReference type="Pfam" id="PF13853">
    <property type="entry name" value="7tm_4"/>
    <property type="match status" value="1"/>
</dbReference>
<dbReference type="PANTHER" id="PTHR48001">
    <property type="entry name" value="OLFACTORY RECEPTOR"/>
    <property type="match status" value="1"/>
</dbReference>
<dbReference type="GO" id="GO:0004930">
    <property type="term" value="F:G protein-coupled receptor activity"/>
    <property type="evidence" value="ECO:0007669"/>
    <property type="project" value="UniProtKB-KW"/>
</dbReference>
<dbReference type="AlphaFoldDB" id="M3Y367"/>
<dbReference type="GO" id="GO:0016020">
    <property type="term" value="C:membrane"/>
    <property type="evidence" value="ECO:0007669"/>
    <property type="project" value="UniProtKB-SubCell"/>
</dbReference>
<dbReference type="Gene3D" id="1.20.1070.10">
    <property type="entry name" value="Rhodopsin 7-helix transmembrane proteins"/>
    <property type="match status" value="1"/>
</dbReference>
<protein>
    <recommendedName>
        <fullName evidence="10">G-protein coupled receptors family 1 profile domain-containing protein</fullName>
    </recommendedName>
</protein>
<dbReference type="InterPro" id="IPR000276">
    <property type="entry name" value="GPCR_Rhodpsn"/>
</dbReference>
<dbReference type="GO" id="GO:0004984">
    <property type="term" value="F:olfactory receptor activity"/>
    <property type="evidence" value="ECO:0007669"/>
    <property type="project" value="InterPro"/>
</dbReference>
<evidence type="ECO:0000256" key="6">
    <source>
        <dbReference type="ARBA" id="ARBA00023136"/>
    </source>
</evidence>
<feature type="transmembrane region" description="Helical" evidence="9">
    <location>
        <begin position="6"/>
        <end position="25"/>
    </location>
</feature>
<organism evidence="11">
    <name type="scientific">Mustela putorius furo</name>
    <name type="common">European domestic ferret</name>
    <name type="synonym">Mustela furo</name>
    <dbReference type="NCBI Taxonomy" id="9669"/>
    <lineage>
        <taxon>Eukaryota</taxon>
        <taxon>Metazoa</taxon>
        <taxon>Chordata</taxon>
        <taxon>Craniata</taxon>
        <taxon>Vertebrata</taxon>
        <taxon>Euteleostomi</taxon>
        <taxon>Mammalia</taxon>
        <taxon>Eutheria</taxon>
        <taxon>Laurasiatheria</taxon>
        <taxon>Carnivora</taxon>
        <taxon>Caniformia</taxon>
        <taxon>Musteloidea</taxon>
        <taxon>Mustelidae</taxon>
        <taxon>Mustelinae</taxon>
        <taxon>Mustela</taxon>
    </lineage>
</organism>
<evidence type="ECO:0000256" key="4">
    <source>
        <dbReference type="ARBA" id="ARBA00022989"/>
    </source>
</evidence>
<dbReference type="SUPFAM" id="SSF81321">
    <property type="entry name" value="Family A G protein-coupled receptor-like"/>
    <property type="match status" value="1"/>
</dbReference>
<comment type="subcellular location">
    <subcellularLocation>
        <location evidence="2">Membrane</location>
        <topology evidence="2">Multi-pass membrane protein</topology>
    </subcellularLocation>
</comment>
<evidence type="ECO:0000256" key="8">
    <source>
        <dbReference type="ARBA" id="ARBA00023224"/>
    </source>
</evidence>
<dbReference type="OMA" id="CEIFILT"/>
<accession>M3Y367</accession>
<dbReference type="InParanoid" id="M3Y367"/>
<dbReference type="InterPro" id="IPR017452">
    <property type="entry name" value="GPCR_Rhodpsn_7TM"/>
</dbReference>
<keyword evidence="7" id="KW-0675">Receptor</keyword>
<evidence type="ECO:0000313" key="11">
    <source>
        <dbReference type="Ensembl" id="ENSMPUP00000005768.1"/>
    </source>
</evidence>
<name>M3Y367_MUSPF</name>
<proteinExistence type="predicted"/>
<evidence type="ECO:0000256" key="1">
    <source>
        <dbReference type="ARBA" id="ARBA00003929"/>
    </source>
</evidence>
<dbReference type="Ensembl" id="ENSMPUT00000005867.1">
    <property type="protein sequence ID" value="ENSMPUP00000005768.1"/>
    <property type="gene ID" value="ENSMPUG00000005815.1"/>
</dbReference>
<dbReference type="GeneTree" id="ENSGT00940000162084"/>
<evidence type="ECO:0000256" key="9">
    <source>
        <dbReference type="SAM" id="Phobius"/>
    </source>
</evidence>
<dbReference type="PRINTS" id="PR00245">
    <property type="entry name" value="OLFACTORYR"/>
</dbReference>
<keyword evidence="4 9" id="KW-1133">Transmembrane helix</keyword>
<dbReference type="EMBL" id="AEYP01105441">
    <property type="status" value="NOT_ANNOTATED_CDS"/>
    <property type="molecule type" value="Genomic_DNA"/>
</dbReference>
<evidence type="ECO:0000256" key="2">
    <source>
        <dbReference type="ARBA" id="ARBA00004141"/>
    </source>
</evidence>
<evidence type="ECO:0000259" key="10">
    <source>
        <dbReference type="PROSITE" id="PS50262"/>
    </source>
</evidence>
<keyword evidence="5" id="KW-0297">G-protein coupled receptor</keyword>
<keyword evidence="6 9" id="KW-0472">Membrane</keyword>
<dbReference type="InterPro" id="IPR000725">
    <property type="entry name" value="Olfact_rcpt"/>
</dbReference>
<dbReference type="HOGENOM" id="CLU_012526_1_3_1"/>
<dbReference type="eggNOG" id="ENOG502T9M8">
    <property type="taxonomic scope" value="Eukaryota"/>
</dbReference>
<sequence length="254" mass="28417">MLFELFLSIYLVTFTGNLLIILAICSDTHLHRPLYLFLSNLSFTDICFTSTTIPKICKGMSITHSKAMTYKRCFSQIVFGILNNLVLTTMAYDHSVAICHSLHYSVIINQFCGLLALGSYCISIRSSLLETLTLLRLFFRQTWKFHTLFFFFCDLPQVLNLACSDTFMKVYSATDLLAMIPFHAIPLSSYQIVSPILSISSTVGKYKPFSICGSHLSVVSLFYGTGLGDLNSAATSFIRMSLVASVMYTIVTPM</sequence>
<feature type="transmembrane region" description="Helical" evidence="9">
    <location>
        <begin position="73"/>
        <end position="92"/>
    </location>
</feature>
<evidence type="ECO:0000256" key="5">
    <source>
        <dbReference type="ARBA" id="ARBA00023040"/>
    </source>
</evidence>
<keyword evidence="3 9" id="KW-0812">Transmembrane</keyword>
<feature type="transmembrane region" description="Helical" evidence="9">
    <location>
        <begin position="104"/>
        <end position="124"/>
    </location>
</feature>
<keyword evidence="8" id="KW-0807">Transducer</keyword>
<dbReference type="PRINTS" id="PR00237">
    <property type="entry name" value="GPCRRHODOPSN"/>
</dbReference>
<evidence type="ECO:0000256" key="3">
    <source>
        <dbReference type="ARBA" id="ARBA00022692"/>
    </source>
</evidence>
<comment type="function">
    <text evidence="1">Putative odorant or sperm cell receptor.</text>
</comment>
<dbReference type="STRING" id="9669.ENSMPUP00000005768"/>